<comment type="function">
    <text evidence="5 6">Cell division protein that is involved in the assembly of the Z ring. May serve as a membrane anchor for the Z ring.</text>
</comment>
<dbReference type="PIRSF" id="PIRSF003101">
    <property type="entry name" value="FtsA"/>
    <property type="match status" value="1"/>
</dbReference>
<comment type="subcellular location">
    <subcellularLocation>
        <location evidence="5">Cell membrane</location>
        <topology evidence="5">Peripheral membrane protein</topology>
        <orientation evidence="5">Cytoplasmic side</orientation>
    </subcellularLocation>
    <text evidence="5">Localizes to the Z ring in an FtsZ-dependent manner. Targeted to the membrane through a conserved C-terminal amphipathic helix.</text>
</comment>
<dbReference type="SMART" id="SM00842">
    <property type="entry name" value="FtsA"/>
    <property type="match status" value="1"/>
</dbReference>
<keyword evidence="1 5" id="KW-1003">Cell membrane</keyword>
<dbReference type="InterPro" id="IPR020823">
    <property type="entry name" value="Cell_div_FtsA"/>
</dbReference>
<dbReference type="PANTHER" id="PTHR32432:SF4">
    <property type="entry name" value="CELL DIVISION PROTEIN FTSA"/>
    <property type="match status" value="1"/>
</dbReference>
<dbReference type="InterPro" id="IPR003494">
    <property type="entry name" value="SHS2_FtsA"/>
</dbReference>
<evidence type="ECO:0000256" key="3">
    <source>
        <dbReference type="ARBA" id="ARBA00023136"/>
    </source>
</evidence>
<dbReference type="GO" id="GO:0043093">
    <property type="term" value="P:FtsZ-dependent cytokinesis"/>
    <property type="evidence" value="ECO:0007669"/>
    <property type="project" value="UniProtKB-UniRule"/>
</dbReference>
<evidence type="ECO:0000259" key="7">
    <source>
        <dbReference type="SMART" id="SM00842"/>
    </source>
</evidence>
<feature type="domain" description="SHS2" evidence="7">
    <location>
        <begin position="9"/>
        <end position="194"/>
    </location>
</feature>
<protein>
    <recommendedName>
        <fullName evidence="5 6">Cell division protein FtsA</fullName>
    </recommendedName>
</protein>
<dbReference type="Pfam" id="PF14450">
    <property type="entry name" value="FtsA"/>
    <property type="match status" value="2"/>
</dbReference>
<dbReference type="InterPro" id="IPR043129">
    <property type="entry name" value="ATPase_NBD"/>
</dbReference>
<proteinExistence type="inferred from homology"/>
<evidence type="ECO:0000256" key="6">
    <source>
        <dbReference type="PIRNR" id="PIRNR003101"/>
    </source>
</evidence>
<comment type="caution">
    <text evidence="8">The sequence shown here is derived from an EMBL/GenBank/DDBJ whole genome shotgun (WGS) entry which is preliminary data.</text>
</comment>
<evidence type="ECO:0000256" key="5">
    <source>
        <dbReference type="HAMAP-Rule" id="MF_02033"/>
    </source>
</evidence>
<dbReference type="NCBIfam" id="TIGR01174">
    <property type="entry name" value="ftsA"/>
    <property type="match status" value="1"/>
</dbReference>
<comment type="similarity">
    <text evidence="5 6">Belongs to the FtsA/MreB family.</text>
</comment>
<evidence type="ECO:0000313" key="9">
    <source>
        <dbReference type="Proteomes" id="UP000476030"/>
    </source>
</evidence>
<evidence type="ECO:0000256" key="4">
    <source>
        <dbReference type="ARBA" id="ARBA00023306"/>
    </source>
</evidence>
<dbReference type="GO" id="GO:0032153">
    <property type="term" value="C:cell division site"/>
    <property type="evidence" value="ECO:0007669"/>
    <property type="project" value="UniProtKB-UniRule"/>
</dbReference>
<comment type="subunit">
    <text evidence="5">Self-interacts. Interacts with FtsZ.</text>
</comment>
<name>A0A6L8WCQ5_9PROT</name>
<keyword evidence="2 5" id="KW-0132">Cell division</keyword>
<dbReference type="Gene3D" id="3.30.420.40">
    <property type="match status" value="2"/>
</dbReference>
<evidence type="ECO:0000313" key="8">
    <source>
        <dbReference type="EMBL" id="MZR32479.1"/>
    </source>
</evidence>
<sequence length="413" mass="44112">MAAGRNGPLAALDVGSTKVCCFVATEEAGRLRVTGIGHQVSRGLRAGGITNMEMAEEAIRSAVDAAERMAGETVREVFLGVSAGKPASQTVDVEMSIGGQEITEKDLQRTLKEARASYQPEGRTVIHALPVGYTVDGNRGIRDPRGMYGESLGVSMHMVSLQNSHMRNLANCVERCHLGVAGMVSAPYASGLACLVEDEMDLGVTVIDMGGGSTSFAVFYDGEMVYNEVIPVGGGHVSNDIARGLSTTLANAERMKTLYGNALASPADEKEIIDVPLIGEIDHDVANHVPRSMLVGIIKPRIEEILELVNDRLLASGFNKVAGRRAVLCGGATQLSGVQELTARVLDKQVRMGKPIRVKGLADATDGPAFTTVAGLLSYAVRERFDEGIKMAVAEKPPKNRFLRVGNWFKENF</sequence>
<dbReference type="InterPro" id="IPR050696">
    <property type="entry name" value="FtsA/MreB"/>
</dbReference>
<keyword evidence="4 5" id="KW-0131">Cell cycle</keyword>
<gene>
    <name evidence="5 8" type="primary">ftsA</name>
    <name evidence="8" type="ORF">GQE98_17700</name>
</gene>
<dbReference type="HAMAP" id="MF_02033">
    <property type="entry name" value="FtsA"/>
    <property type="match status" value="1"/>
</dbReference>
<dbReference type="Proteomes" id="UP000476030">
    <property type="component" value="Unassembled WGS sequence"/>
</dbReference>
<dbReference type="SUPFAM" id="SSF53067">
    <property type="entry name" value="Actin-like ATPase domain"/>
    <property type="match status" value="2"/>
</dbReference>
<evidence type="ECO:0000256" key="2">
    <source>
        <dbReference type="ARBA" id="ARBA00022618"/>
    </source>
</evidence>
<accession>A0A6L8WCQ5</accession>
<dbReference type="PANTHER" id="PTHR32432">
    <property type="entry name" value="CELL DIVISION PROTEIN FTSA-RELATED"/>
    <property type="match status" value="1"/>
</dbReference>
<organism evidence="8 9">
    <name type="scientific">Sneathiella litorea</name>
    <dbReference type="NCBI Taxonomy" id="2606216"/>
    <lineage>
        <taxon>Bacteria</taxon>
        <taxon>Pseudomonadati</taxon>
        <taxon>Pseudomonadota</taxon>
        <taxon>Alphaproteobacteria</taxon>
        <taxon>Sneathiellales</taxon>
        <taxon>Sneathiellaceae</taxon>
        <taxon>Sneathiella</taxon>
    </lineage>
</organism>
<reference evidence="8 9" key="1">
    <citation type="submission" date="2019-12" db="EMBL/GenBank/DDBJ databases">
        <title>Snethiella sp. nov. sp. isolated from sea sand.</title>
        <authorList>
            <person name="Kim J."/>
            <person name="Jeong S.E."/>
            <person name="Jung H.S."/>
            <person name="Jeon C.O."/>
        </authorList>
    </citation>
    <scope>NUCLEOTIDE SEQUENCE [LARGE SCALE GENOMIC DNA]</scope>
    <source>
        <strain evidence="8 9">DP05</strain>
    </source>
</reference>
<dbReference type="Pfam" id="PF02491">
    <property type="entry name" value="SHS2_FTSA"/>
    <property type="match status" value="1"/>
</dbReference>
<keyword evidence="9" id="KW-1185">Reference proteome</keyword>
<dbReference type="CDD" id="cd24048">
    <property type="entry name" value="ASKHA_NBD_FtsA"/>
    <property type="match status" value="1"/>
</dbReference>
<dbReference type="AlphaFoldDB" id="A0A6L8WCQ5"/>
<dbReference type="RefSeq" id="WP_161317238.1">
    <property type="nucleotide sequence ID" value="NZ_WTUW01000009.1"/>
</dbReference>
<evidence type="ECO:0000256" key="1">
    <source>
        <dbReference type="ARBA" id="ARBA00022475"/>
    </source>
</evidence>
<dbReference type="EMBL" id="WTUW01000009">
    <property type="protein sequence ID" value="MZR32479.1"/>
    <property type="molecule type" value="Genomic_DNA"/>
</dbReference>
<keyword evidence="3 5" id="KW-0472">Membrane</keyword>
<dbReference type="GO" id="GO:0009898">
    <property type="term" value="C:cytoplasmic side of plasma membrane"/>
    <property type="evidence" value="ECO:0007669"/>
    <property type="project" value="UniProtKB-UniRule"/>
</dbReference>